<comment type="caution">
    <text evidence="3">The sequence shown here is derived from an EMBL/GenBank/DDBJ whole genome shotgun (WGS) entry which is preliminary data.</text>
</comment>
<dbReference type="EMBL" id="JAHFXS010005645">
    <property type="protein sequence ID" value="KAG9939366.1"/>
    <property type="molecule type" value="Genomic_DNA"/>
</dbReference>
<dbReference type="AlphaFoldDB" id="A0A9P8JJR6"/>
<keyword evidence="4" id="KW-1185">Reference proteome</keyword>
<keyword evidence="2" id="KW-0812">Transmembrane</keyword>
<organism evidence="3 4">
    <name type="scientific">Aureobasidium melanogenum</name>
    <name type="common">Aureobasidium pullulans var. melanogenum</name>
    <dbReference type="NCBI Taxonomy" id="46634"/>
    <lineage>
        <taxon>Eukaryota</taxon>
        <taxon>Fungi</taxon>
        <taxon>Dikarya</taxon>
        <taxon>Ascomycota</taxon>
        <taxon>Pezizomycotina</taxon>
        <taxon>Dothideomycetes</taxon>
        <taxon>Dothideomycetidae</taxon>
        <taxon>Dothideales</taxon>
        <taxon>Saccotheciaceae</taxon>
        <taxon>Aureobasidium</taxon>
    </lineage>
</organism>
<proteinExistence type="predicted"/>
<protein>
    <recommendedName>
        <fullName evidence="5">Serine-rich protein</fullName>
    </recommendedName>
</protein>
<feature type="compositionally biased region" description="Low complexity" evidence="1">
    <location>
        <begin position="30"/>
        <end position="40"/>
    </location>
</feature>
<keyword evidence="2" id="KW-0472">Membrane</keyword>
<feature type="region of interest" description="Disordered" evidence="1">
    <location>
        <begin position="17"/>
        <end position="67"/>
    </location>
</feature>
<keyword evidence="2" id="KW-1133">Transmembrane helix</keyword>
<name>A0A9P8JJR6_AURME</name>
<evidence type="ECO:0000313" key="3">
    <source>
        <dbReference type="EMBL" id="KAG9939366.1"/>
    </source>
</evidence>
<gene>
    <name evidence="3" type="ORF">KCU98_g19433</name>
</gene>
<sequence length="232" mass="26283">MSVTRSSSLAELYVDESQLDFSDNDHDNDTASSTSSSTDSMAITAIPRGRHSSAPTFQPPRRQKTVNSGRAIPREQTYSSFNYPQSLAASHMYNTPPHLAPSRRLSHRLSTWRAPSFDEALNSLIFSRGNRQILFFCLGFLCPFFWMIAAFLPLPHRPMETTMTNIEALQNSPELEGEKSHYPLGLQAEMRNWESERRYLKARWWRNLNRIMSFVGVALIGAIIALAIVASK</sequence>
<feature type="transmembrane region" description="Helical" evidence="2">
    <location>
        <begin position="211"/>
        <end position="230"/>
    </location>
</feature>
<feature type="non-terminal residue" evidence="3">
    <location>
        <position position="232"/>
    </location>
</feature>
<evidence type="ECO:0000256" key="2">
    <source>
        <dbReference type="SAM" id="Phobius"/>
    </source>
</evidence>
<dbReference type="Proteomes" id="UP000729357">
    <property type="component" value="Unassembled WGS sequence"/>
</dbReference>
<evidence type="ECO:0008006" key="5">
    <source>
        <dbReference type="Google" id="ProtNLM"/>
    </source>
</evidence>
<feature type="transmembrane region" description="Helical" evidence="2">
    <location>
        <begin position="133"/>
        <end position="154"/>
    </location>
</feature>
<reference evidence="3" key="1">
    <citation type="journal article" date="2021" name="J Fungi (Basel)">
        <title>Virulence traits and population genomics of the black yeast Aureobasidium melanogenum.</title>
        <authorList>
            <person name="Cernosa A."/>
            <person name="Sun X."/>
            <person name="Gostincar C."/>
            <person name="Fang C."/>
            <person name="Gunde-Cimerman N."/>
            <person name="Song Z."/>
        </authorList>
    </citation>
    <scope>NUCLEOTIDE SEQUENCE</scope>
    <source>
        <strain evidence="3">EXF-9298</strain>
    </source>
</reference>
<reference evidence="3" key="2">
    <citation type="submission" date="2021-08" db="EMBL/GenBank/DDBJ databases">
        <authorList>
            <person name="Gostincar C."/>
            <person name="Sun X."/>
            <person name="Song Z."/>
            <person name="Gunde-Cimerman N."/>
        </authorList>
    </citation>
    <scope>NUCLEOTIDE SEQUENCE</scope>
    <source>
        <strain evidence="3">EXF-9298</strain>
    </source>
</reference>
<evidence type="ECO:0000313" key="4">
    <source>
        <dbReference type="Proteomes" id="UP000729357"/>
    </source>
</evidence>
<evidence type="ECO:0000256" key="1">
    <source>
        <dbReference type="SAM" id="MobiDB-lite"/>
    </source>
</evidence>
<accession>A0A9P8JJR6</accession>